<reference evidence="4" key="1">
    <citation type="journal article" date="2013" name="Nature">
        <title>Draft genome of the wheat A-genome progenitor Triticum urartu.</title>
        <authorList>
            <person name="Ling H.Q."/>
            <person name="Zhao S."/>
            <person name="Liu D."/>
            <person name="Wang J."/>
            <person name="Sun H."/>
            <person name="Zhang C."/>
            <person name="Fan H."/>
            <person name="Li D."/>
            <person name="Dong L."/>
            <person name="Tao Y."/>
            <person name="Gao C."/>
            <person name="Wu H."/>
            <person name="Li Y."/>
            <person name="Cui Y."/>
            <person name="Guo X."/>
            <person name="Zheng S."/>
            <person name="Wang B."/>
            <person name="Yu K."/>
            <person name="Liang Q."/>
            <person name="Yang W."/>
            <person name="Lou X."/>
            <person name="Chen J."/>
            <person name="Feng M."/>
            <person name="Jian J."/>
            <person name="Zhang X."/>
            <person name="Luo G."/>
            <person name="Jiang Y."/>
            <person name="Liu J."/>
            <person name="Wang Z."/>
            <person name="Sha Y."/>
            <person name="Zhang B."/>
            <person name="Wu H."/>
            <person name="Tang D."/>
            <person name="Shen Q."/>
            <person name="Xue P."/>
            <person name="Zou S."/>
            <person name="Wang X."/>
            <person name="Liu X."/>
            <person name="Wang F."/>
            <person name="Yang Y."/>
            <person name="An X."/>
            <person name="Dong Z."/>
            <person name="Zhang K."/>
            <person name="Zhang X."/>
            <person name="Luo M.C."/>
            <person name="Dvorak J."/>
            <person name="Tong Y."/>
            <person name="Wang J."/>
            <person name="Yang H."/>
            <person name="Li Z."/>
            <person name="Wang D."/>
            <person name="Zhang A."/>
            <person name="Wang J."/>
        </authorList>
    </citation>
    <scope>NUCLEOTIDE SEQUENCE</scope>
    <source>
        <strain evidence="4">cv. G1812</strain>
    </source>
</reference>
<dbReference type="GO" id="GO:0006508">
    <property type="term" value="P:proteolysis"/>
    <property type="evidence" value="ECO:0007669"/>
    <property type="project" value="UniProtKB-KW"/>
</dbReference>
<dbReference type="SUPFAM" id="SSF53098">
    <property type="entry name" value="Ribonuclease H-like"/>
    <property type="match status" value="1"/>
</dbReference>
<dbReference type="Gramene" id="TuG1812G0200003085.01.T01">
    <property type="protein sequence ID" value="TuG1812G0200003085.01.T01"/>
    <property type="gene ID" value="TuG1812G0200003085.01"/>
</dbReference>
<dbReference type="GO" id="GO:0015074">
    <property type="term" value="P:DNA integration"/>
    <property type="evidence" value="ECO:0007669"/>
    <property type="project" value="InterPro"/>
</dbReference>
<dbReference type="InterPro" id="IPR025724">
    <property type="entry name" value="GAG-pre-integrase_dom"/>
</dbReference>
<proteinExistence type="predicted"/>
<dbReference type="GO" id="GO:0008233">
    <property type="term" value="F:peptidase activity"/>
    <property type="evidence" value="ECO:0007669"/>
    <property type="project" value="UniProtKB-KW"/>
</dbReference>
<keyword evidence="4" id="KW-1185">Reference proteome</keyword>
<dbReference type="InterPro" id="IPR039537">
    <property type="entry name" value="Retrotran_Ty1/copia-like"/>
</dbReference>
<name>A0A8R7PEX6_TRIUA</name>
<dbReference type="InterPro" id="IPR001584">
    <property type="entry name" value="Integrase_cat-core"/>
</dbReference>
<organism evidence="3 4">
    <name type="scientific">Triticum urartu</name>
    <name type="common">Red wild einkorn</name>
    <name type="synonym">Crithodium urartu</name>
    <dbReference type="NCBI Taxonomy" id="4572"/>
    <lineage>
        <taxon>Eukaryota</taxon>
        <taxon>Viridiplantae</taxon>
        <taxon>Streptophyta</taxon>
        <taxon>Embryophyta</taxon>
        <taxon>Tracheophyta</taxon>
        <taxon>Spermatophyta</taxon>
        <taxon>Magnoliopsida</taxon>
        <taxon>Liliopsida</taxon>
        <taxon>Poales</taxon>
        <taxon>Poaceae</taxon>
        <taxon>BOP clade</taxon>
        <taxon>Pooideae</taxon>
        <taxon>Triticodae</taxon>
        <taxon>Triticeae</taxon>
        <taxon>Triticinae</taxon>
        <taxon>Triticum</taxon>
    </lineage>
</organism>
<accession>A0A8R7PEX6</accession>
<dbReference type="Proteomes" id="UP000015106">
    <property type="component" value="Chromosome 2"/>
</dbReference>
<reference evidence="3" key="2">
    <citation type="submission" date="2018-03" db="EMBL/GenBank/DDBJ databases">
        <title>The Triticum urartu genome reveals the dynamic nature of wheat genome evolution.</title>
        <authorList>
            <person name="Ling H."/>
            <person name="Ma B."/>
            <person name="Shi X."/>
            <person name="Liu H."/>
            <person name="Dong L."/>
            <person name="Sun H."/>
            <person name="Cao Y."/>
            <person name="Gao Q."/>
            <person name="Zheng S."/>
            <person name="Li Y."/>
            <person name="Yu Y."/>
            <person name="Du H."/>
            <person name="Qi M."/>
            <person name="Li Y."/>
            <person name="Yu H."/>
            <person name="Cui Y."/>
            <person name="Wang N."/>
            <person name="Chen C."/>
            <person name="Wu H."/>
            <person name="Zhao Y."/>
            <person name="Zhang J."/>
            <person name="Li Y."/>
            <person name="Zhou W."/>
            <person name="Zhang B."/>
            <person name="Hu W."/>
            <person name="Eijk M."/>
            <person name="Tang J."/>
            <person name="Witsenboer H."/>
            <person name="Zhao S."/>
            <person name="Li Z."/>
            <person name="Zhang A."/>
            <person name="Wang D."/>
            <person name="Liang C."/>
        </authorList>
    </citation>
    <scope>NUCLEOTIDE SEQUENCE [LARGE SCALE GENOMIC DNA]</scope>
    <source>
        <strain evidence="3">cv. G1812</strain>
    </source>
</reference>
<dbReference type="Gene3D" id="3.30.420.10">
    <property type="entry name" value="Ribonuclease H-like superfamily/Ribonuclease H"/>
    <property type="match status" value="1"/>
</dbReference>
<sequence length="415" mass="46505">MRNTEVIEERTVLAFFICNNGDGTENATIAAHRTDPEWILDSSASQHVAGDFSEFESYDELTTSQSNTIRTADGTSQPIKGMGTIQCTPNIKLSSVLHVPSFQVNLLSFSALINQVDCRITVDRKMCLIVDGPTGRRIGTGIRRRALWYMDREGLGQTGNPVFVAIVEERESVAMKHHCRMGHVSFDKMFKLFPDVMHGVDKNKLKCDVCEFAKHDILCKALRSIYPFMLVHSDVWTSLVVSVSGAKYFVTFIDCHSRMTWIYLMRHKDETFQCFKTFYAYVKNHFNVQVQVIRSDNGTEYVNKVFGTFLPEHGILHQTSCLDTPPQNGVAERKNRHILEVARSPTFTMNVPKFLWGEAVMAATHLINHTSSRVLGITCHLWGNWIHGPSSVSSLGTLLGSVATSVGALLNEGPL</sequence>
<dbReference type="Pfam" id="PF00665">
    <property type="entry name" value="rve"/>
    <property type="match status" value="1"/>
</dbReference>
<dbReference type="AlphaFoldDB" id="A0A8R7PEX6"/>
<feature type="domain" description="Integrase catalytic" evidence="2">
    <location>
        <begin position="223"/>
        <end position="397"/>
    </location>
</feature>
<dbReference type="InterPro" id="IPR036397">
    <property type="entry name" value="RNaseH_sf"/>
</dbReference>
<dbReference type="GO" id="GO:0003676">
    <property type="term" value="F:nucleic acid binding"/>
    <property type="evidence" value="ECO:0007669"/>
    <property type="project" value="InterPro"/>
</dbReference>
<protein>
    <recommendedName>
        <fullName evidence="2">Integrase catalytic domain-containing protein</fullName>
    </recommendedName>
</protein>
<reference evidence="3" key="3">
    <citation type="submission" date="2022-06" db="UniProtKB">
        <authorList>
            <consortium name="EnsemblPlants"/>
        </authorList>
    </citation>
    <scope>IDENTIFICATION</scope>
</reference>
<dbReference type="PANTHER" id="PTHR42648">
    <property type="entry name" value="TRANSPOSASE, PUTATIVE-RELATED"/>
    <property type="match status" value="1"/>
</dbReference>
<dbReference type="EnsemblPlants" id="TuG1812G0200003085.01.T01">
    <property type="protein sequence ID" value="TuG1812G0200003085.01.T01"/>
    <property type="gene ID" value="TuG1812G0200003085.01"/>
</dbReference>
<evidence type="ECO:0000259" key="2">
    <source>
        <dbReference type="PROSITE" id="PS50994"/>
    </source>
</evidence>
<dbReference type="PROSITE" id="PS50994">
    <property type="entry name" value="INTEGRASE"/>
    <property type="match status" value="1"/>
</dbReference>
<keyword evidence="1" id="KW-0378">Hydrolase</keyword>
<keyword evidence="1" id="KW-0645">Protease</keyword>
<evidence type="ECO:0000313" key="3">
    <source>
        <dbReference type="EnsemblPlants" id="TuG1812G0200003085.01.T01"/>
    </source>
</evidence>
<evidence type="ECO:0000313" key="4">
    <source>
        <dbReference type="Proteomes" id="UP000015106"/>
    </source>
</evidence>
<evidence type="ECO:0000256" key="1">
    <source>
        <dbReference type="ARBA" id="ARBA00022670"/>
    </source>
</evidence>
<dbReference type="Pfam" id="PF22936">
    <property type="entry name" value="Pol_BBD"/>
    <property type="match status" value="1"/>
</dbReference>
<dbReference type="PANTHER" id="PTHR42648:SF28">
    <property type="entry name" value="TRANSPOSON-ENCODED PROTEIN WITH RIBONUCLEASE H-LIKE AND RETROVIRUS ZINC FINGER-LIKE DOMAINS"/>
    <property type="match status" value="1"/>
</dbReference>
<dbReference type="Pfam" id="PF13976">
    <property type="entry name" value="gag_pre-integrs"/>
    <property type="match status" value="1"/>
</dbReference>
<dbReference type="InterPro" id="IPR054722">
    <property type="entry name" value="PolX-like_BBD"/>
</dbReference>
<dbReference type="InterPro" id="IPR012337">
    <property type="entry name" value="RNaseH-like_sf"/>
</dbReference>